<name>A0A0K0DAY2_ANGCA</name>
<proteinExistence type="predicted"/>
<sequence>MYPKERQFDTSVMCQDVTRQGKRFRCSRSSSILHLTTVTSSGMPSVFYYGPCFYRHSPASKLFTFTALELRRSPNHANYRCKNCGHSFYLLCMTMSCFCRQYGGENECVSLKADWNRERAREDVAFFWYAVQHAVPVLVEKAANPGCKTLPTPQTKAEGPYQTSYVPPSTYALREQFYGSSSAINGYQHHLWHLALPQSPFTTIQESSAPYMGQFSNTMSSERQPNPTANVLAPKQKERRPRTILLETVPPYSVLRSVFR</sequence>
<protein>
    <submittedName>
        <fullName evidence="2">Nuclear receptor domain-containing protein</fullName>
    </submittedName>
</protein>
<dbReference type="AlphaFoldDB" id="A0A0K0DAY2"/>
<evidence type="ECO:0000313" key="2">
    <source>
        <dbReference type="WBParaSite" id="ACAC_0000751101-mRNA-1"/>
    </source>
</evidence>
<reference evidence="2" key="2">
    <citation type="submission" date="2017-02" db="UniProtKB">
        <authorList>
            <consortium name="WormBaseParasite"/>
        </authorList>
    </citation>
    <scope>IDENTIFICATION</scope>
</reference>
<keyword evidence="1" id="KW-1185">Reference proteome</keyword>
<dbReference type="Proteomes" id="UP000035642">
    <property type="component" value="Unassembled WGS sequence"/>
</dbReference>
<dbReference type="WBParaSite" id="ACAC_0000751101-mRNA-1">
    <property type="protein sequence ID" value="ACAC_0000751101-mRNA-1"/>
    <property type="gene ID" value="ACAC_0000751101"/>
</dbReference>
<organism evidence="1 2">
    <name type="scientific">Angiostrongylus cantonensis</name>
    <name type="common">Rat lungworm</name>
    <dbReference type="NCBI Taxonomy" id="6313"/>
    <lineage>
        <taxon>Eukaryota</taxon>
        <taxon>Metazoa</taxon>
        <taxon>Ecdysozoa</taxon>
        <taxon>Nematoda</taxon>
        <taxon>Chromadorea</taxon>
        <taxon>Rhabditida</taxon>
        <taxon>Rhabditina</taxon>
        <taxon>Rhabditomorpha</taxon>
        <taxon>Strongyloidea</taxon>
        <taxon>Metastrongylidae</taxon>
        <taxon>Angiostrongylus</taxon>
    </lineage>
</organism>
<accession>A0A0K0DAY2</accession>
<evidence type="ECO:0000313" key="1">
    <source>
        <dbReference type="Proteomes" id="UP000035642"/>
    </source>
</evidence>
<reference evidence="1" key="1">
    <citation type="submission" date="2012-09" db="EMBL/GenBank/DDBJ databases">
        <authorList>
            <person name="Martin A.A."/>
        </authorList>
    </citation>
    <scope>NUCLEOTIDE SEQUENCE</scope>
</reference>